<feature type="transmembrane region" description="Helical" evidence="1">
    <location>
        <begin position="85"/>
        <end position="104"/>
    </location>
</feature>
<evidence type="ECO:0000313" key="3">
    <source>
        <dbReference type="Proteomes" id="UP001160550"/>
    </source>
</evidence>
<dbReference type="Pfam" id="PF10067">
    <property type="entry name" value="DUF2306"/>
    <property type="match status" value="1"/>
</dbReference>
<organism evidence="2 3">
    <name type="scientific">Luteimonas composti</name>
    <dbReference type="NCBI Taxonomy" id="398257"/>
    <lineage>
        <taxon>Bacteria</taxon>
        <taxon>Pseudomonadati</taxon>
        <taxon>Pseudomonadota</taxon>
        <taxon>Gammaproteobacteria</taxon>
        <taxon>Lysobacterales</taxon>
        <taxon>Lysobacteraceae</taxon>
        <taxon>Luteimonas</taxon>
    </lineage>
</organism>
<reference evidence="2" key="1">
    <citation type="journal article" date="2007" name="Int. J. Syst. Evol. Microbiol.">
        <title>Luteimonas composti sp. nov., a moderately thermophilic bacterium isolated from food waste.</title>
        <authorList>
            <person name="Young C.C."/>
            <person name="Kampfer P."/>
            <person name="Chen W.M."/>
            <person name="Yen W.S."/>
            <person name="Arun A.B."/>
            <person name="Lai W.A."/>
            <person name="Shen F.T."/>
            <person name="Rekha P.D."/>
            <person name="Lin K.Y."/>
            <person name="Chou J.H."/>
        </authorList>
    </citation>
    <scope>NUCLEOTIDE SEQUENCE</scope>
    <source>
        <strain evidence="2">CC-YY355</strain>
    </source>
</reference>
<feature type="transmembrane region" description="Helical" evidence="1">
    <location>
        <begin position="116"/>
        <end position="137"/>
    </location>
</feature>
<protein>
    <submittedName>
        <fullName evidence="2">DUF2306 domain-containing protein</fullName>
    </submittedName>
</protein>
<gene>
    <name evidence="2" type="ORF">QF205_08210</name>
</gene>
<accession>A0ABT6MSI8</accession>
<dbReference type="EMBL" id="JARYGX010000017">
    <property type="protein sequence ID" value="MDH7453058.1"/>
    <property type="molecule type" value="Genomic_DNA"/>
</dbReference>
<dbReference type="Proteomes" id="UP001160550">
    <property type="component" value="Unassembled WGS sequence"/>
</dbReference>
<dbReference type="InterPro" id="IPR018750">
    <property type="entry name" value="DUF2306_membrane"/>
</dbReference>
<reference evidence="2" key="2">
    <citation type="submission" date="2023-04" db="EMBL/GenBank/DDBJ databases">
        <authorList>
            <person name="Sun J.-Q."/>
        </authorList>
    </citation>
    <scope>NUCLEOTIDE SEQUENCE</scope>
    <source>
        <strain evidence="2">CC-YY355</strain>
    </source>
</reference>
<feature type="transmembrane region" description="Helical" evidence="1">
    <location>
        <begin position="149"/>
        <end position="173"/>
    </location>
</feature>
<comment type="caution">
    <text evidence="2">The sequence shown here is derived from an EMBL/GenBank/DDBJ whole genome shotgun (WGS) entry which is preliminary data.</text>
</comment>
<keyword evidence="1" id="KW-0472">Membrane</keyword>
<evidence type="ECO:0000313" key="2">
    <source>
        <dbReference type="EMBL" id="MDH7453058.1"/>
    </source>
</evidence>
<feature type="transmembrane region" description="Helical" evidence="1">
    <location>
        <begin position="179"/>
        <end position="199"/>
    </location>
</feature>
<feature type="transmembrane region" description="Helical" evidence="1">
    <location>
        <begin position="54"/>
        <end position="73"/>
    </location>
</feature>
<keyword evidence="3" id="KW-1185">Reference proteome</keyword>
<dbReference type="RefSeq" id="WP_280942269.1">
    <property type="nucleotide sequence ID" value="NZ_JARYGX010000017.1"/>
</dbReference>
<evidence type="ECO:0000256" key="1">
    <source>
        <dbReference type="SAM" id="Phobius"/>
    </source>
</evidence>
<keyword evidence="1" id="KW-1133">Transmembrane helix</keyword>
<name>A0ABT6MSI8_9GAMM</name>
<sequence length="221" mass="23413">MAPYLPALALSAARGLFSLACLATSAYAFAYLFMAVRGGDPFAARFAISGLDVPAHFFGAGLALLLVPLQLSGGIRRRWPALHRLGGWLSAAAILVGGVSGLSLAQHAQGGWPSRLGFSLLSLLWLGVTANGIRLAVAGRFDRHRRWMAYSMALTAGAVTLRVMLALGTGVLGWPFMPVYAGTAWASWLFNLAVCAWLLRRPRPAPRGNAGSRWASARPAA</sequence>
<proteinExistence type="predicted"/>
<keyword evidence="1" id="KW-0812">Transmembrane</keyword>